<evidence type="ECO:0000259" key="7">
    <source>
        <dbReference type="Pfam" id="PF07195"/>
    </source>
</evidence>
<dbReference type="EMBL" id="JAKILB010000008">
    <property type="protein sequence ID" value="MCL1139642.1"/>
    <property type="molecule type" value="Genomic_DNA"/>
</dbReference>
<keyword evidence="8" id="KW-0969">Cilium</keyword>
<evidence type="ECO:0000256" key="2">
    <source>
        <dbReference type="ARBA" id="ARBA00011255"/>
    </source>
</evidence>
<comment type="subunit">
    <text evidence="2 5">Homopentamer.</text>
</comment>
<comment type="similarity">
    <text evidence="1 5">Belongs to the FliD family.</text>
</comment>
<dbReference type="PANTHER" id="PTHR30288">
    <property type="entry name" value="FLAGELLAR CAP/ASSEMBLY PROTEIN FLID"/>
    <property type="match status" value="1"/>
</dbReference>
<reference evidence="8" key="1">
    <citation type="submission" date="2022-01" db="EMBL/GenBank/DDBJ databases">
        <title>Whole genome-based taxonomy of the Shewanellaceae.</title>
        <authorList>
            <person name="Martin-Rodriguez A.J."/>
        </authorList>
    </citation>
    <scope>NUCLEOTIDE SEQUENCE</scope>
    <source>
        <strain evidence="8">KCTC 23973</strain>
    </source>
</reference>
<evidence type="ECO:0000313" key="9">
    <source>
        <dbReference type="Proteomes" id="UP001139293"/>
    </source>
</evidence>
<keyword evidence="8" id="KW-0282">Flagellum</keyword>
<dbReference type="PANTHER" id="PTHR30288:SF0">
    <property type="entry name" value="FLAGELLAR HOOK-ASSOCIATED PROTEIN 2"/>
    <property type="match status" value="1"/>
</dbReference>
<evidence type="ECO:0000259" key="6">
    <source>
        <dbReference type="Pfam" id="PF02465"/>
    </source>
</evidence>
<dbReference type="AlphaFoldDB" id="A0A9X1ZGW3"/>
<dbReference type="Pfam" id="PF02465">
    <property type="entry name" value="FliD_N"/>
    <property type="match status" value="1"/>
</dbReference>
<dbReference type="Pfam" id="PF07195">
    <property type="entry name" value="FliD_C"/>
    <property type="match status" value="1"/>
</dbReference>
<keyword evidence="4 5" id="KW-0975">Bacterial flagellum</keyword>
<comment type="subcellular location">
    <subcellularLocation>
        <location evidence="5">Secreted</location>
    </subcellularLocation>
    <subcellularLocation>
        <location evidence="5">Bacterial flagellum</location>
    </subcellularLocation>
</comment>
<evidence type="ECO:0000313" key="8">
    <source>
        <dbReference type="EMBL" id="MCL1139642.1"/>
    </source>
</evidence>
<dbReference type="GO" id="GO:0009424">
    <property type="term" value="C:bacterial-type flagellum hook"/>
    <property type="evidence" value="ECO:0007669"/>
    <property type="project" value="UniProtKB-UniRule"/>
</dbReference>
<comment type="caution">
    <text evidence="8">The sequence shown here is derived from an EMBL/GenBank/DDBJ whole genome shotgun (WGS) entry which is preliminary data.</text>
</comment>
<keyword evidence="5" id="KW-0964">Secreted</keyword>
<keyword evidence="8" id="KW-0966">Cell projection</keyword>
<dbReference type="Proteomes" id="UP001139293">
    <property type="component" value="Unassembled WGS sequence"/>
</dbReference>
<gene>
    <name evidence="8" type="primary">fliD</name>
    <name evidence="8" type="ORF">L2740_13920</name>
</gene>
<accession>A0A9X1ZGW3</accession>
<protein>
    <recommendedName>
        <fullName evidence="5">Flagellar hook-associated protein 2</fullName>
        <shortName evidence="5">HAP2</shortName>
    </recommendedName>
    <alternativeName>
        <fullName evidence="5">Flagellar cap protein</fullName>
    </alternativeName>
</protein>
<dbReference type="RefSeq" id="WP_248950754.1">
    <property type="nucleotide sequence ID" value="NZ_JAKILB010000008.1"/>
</dbReference>
<dbReference type="GO" id="GO:0007155">
    <property type="term" value="P:cell adhesion"/>
    <property type="evidence" value="ECO:0007669"/>
    <property type="project" value="InterPro"/>
</dbReference>
<evidence type="ECO:0000256" key="4">
    <source>
        <dbReference type="ARBA" id="ARBA00023143"/>
    </source>
</evidence>
<feature type="domain" description="Flagellar hook-associated protein 2 C-terminal" evidence="7">
    <location>
        <begin position="216"/>
        <end position="438"/>
    </location>
</feature>
<organism evidence="8 9">
    <name type="scientific">Shewanella pneumatophori</name>
    <dbReference type="NCBI Taxonomy" id="314092"/>
    <lineage>
        <taxon>Bacteria</taxon>
        <taxon>Pseudomonadati</taxon>
        <taxon>Pseudomonadota</taxon>
        <taxon>Gammaproteobacteria</taxon>
        <taxon>Alteromonadales</taxon>
        <taxon>Shewanellaceae</taxon>
        <taxon>Shewanella</taxon>
    </lineage>
</organism>
<evidence type="ECO:0000256" key="3">
    <source>
        <dbReference type="ARBA" id="ARBA00023054"/>
    </source>
</evidence>
<keyword evidence="9" id="KW-1185">Reference proteome</keyword>
<keyword evidence="3" id="KW-0175">Coiled coil</keyword>
<evidence type="ECO:0000256" key="5">
    <source>
        <dbReference type="RuleBase" id="RU362066"/>
    </source>
</evidence>
<sequence>MALTATGIGSGLDINTIVGVLVDAEKVPKEAIFDKTEATIEAKVSAMGTLKSQLSTFQEALEKLSDPAALNIRKVSTGDNDYFTATADKNAQSGSYQIQVEQLAAAHKLAGKNVADAKAGVGQGTLDLEVNGKAFSVDIEAGDSLDAIAKKVNESADNSGITATVIKSDGGSRLVFSSDETGTDNQVSITATDAVGSGSGLNDMFGSGSLETLQAAQDAVLHIDGQKVTSQSNDVENAIAGVTLSLTDADLAKTSTLKIEQDNEAVKENVKGFVDAYNTLVESISSLSKYDAEKEESAALQGDSMLRSIESQMRNMISNRVDVDGETIALYDIGIETDRYGKMSINDEKLDKVIAEDMGAVEGLFATPEKGIAASLDNLVEGYVKSGGLIDSRDNALTNDKQRLDDQREAFSLKMEMLEARLFKQFNAMDLIVGQLNQQSAGLADRLNSLPGVIGS</sequence>
<feature type="domain" description="Flagellar hook-associated protein 2 N-terminal" evidence="6">
    <location>
        <begin position="10"/>
        <end position="107"/>
    </location>
</feature>
<dbReference type="GO" id="GO:0071973">
    <property type="term" value="P:bacterial-type flagellum-dependent cell motility"/>
    <property type="evidence" value="ECO:0007669"/>
    <property type="project" value="TreeGrafter"/>
</dbReference>
<dbReference type="GO" id="GO:0009421">
    <property type="term" value="C:bacterial-type flagellum filament cap"/>
    <property type="evidence" value="ECO:0007669"/>
    <property type="project" value="InterPro"/>
</dbReference>
<proteinExistence type="inferred from homology"/>
<dbReference type="Pfam" id="PF07196">
    <property type="entry name" value="Flagellin_IN"/>
    <property type="match status" value="1"/>
</dbReference>
<dbReference type="InterPro" id="IPR040026">
    <property type="entry name" value="FliD"/>
</dbReference>
<dbReference type="GO" id="GO:0005576">
    <property type="term" value="C:extracellular region"/>
    <property type="evidence" value="ECO:0007669"/>
    <property type="project" value="UniProtKB-SubCell"/>
</dbReference>
<comment type="function">
    <text evidence="5">Required for morphogenesis and for the elongation of the flagellar filament by facilitating polymerization of the flagellin monomers at the tip of growing filament. Forms a capping structure, which prevents flagellin subunits (transported through the central channel of the flagellum) from leaking out without polymerization at the distal end.</text>
</comment>
<dbReference type="InterPro" id="IPR010810">
    <property type="entry name" value="Flagellin_hook_IN_motif"/>
</dbReference>
<evidence type="ECO:0000256" key="1">
    <source>
        <dbReference type="ARBA" id="ARBA00009764"/>
    </source>
</evidence>
<dbReference type="InterPro" id="IPR010809">
    <property type="entry name" value="FliD_C"/>
</dbReference>
<dbReference type="InterPro" id="IPR003481">
    <property type="entry name" value="FliD_N"/>
</dbReference>
<name>A0A9X1ZGW3_9GAMM</name>